<dbReference type="OrthoDB" id="5215091at2759"/>
<evidence type="ECO:0000256" key="1">
    <source>
        <dbReference type="SAM" id="MobiDB-lite"/>
    </source>
</evidence>
<sequence>MASTRSTSPASSGDATPETTDQERTLIREVFATEFGGTCINAVDVRSPELFNALTTRRLDNDHDDNGSLHSRILKNSIDLLQRVQLAAPVFPVIRAEGASAAAVPENLGNNIHLLFWRATFLRYFCDDIEGMDCSKVWLDVRRFVMALKLIWEKHPGGGCPVPARTMLMAVSMMGGARRPARQRSRENALLWELMGMTSAALKEEARHREMETWSVEVTARAGLWRKLFKDRNRSTLCAPISEDTGAYPKDVLPEYSEDALKLFNELVKALPARKEEYDDDDESIPMDITPEKDSQQAFCTTKTATKATEPEQNFHHLEDGEALGMDGMVDLHNPAGADVAPQDDYQLGCWSVRPPYVHDDTRAEPVNHFLSVVGGILDANKIPLNWNIQWWKASRKSQGMDEEKTGRY</sequence>
<reference evidence="2 3" key="1">
    <citation type="submission" date="2015-09" db="EMBL/GenBank/DDBJ databases">
        <title>Host preference determinants of Valsa canker pathogens revealed by comparative genomics.</title>
        <authorList>
            <person name="Yin Z."/>
            <person name="Huang L."/>
        </authorList>
    </citation>
    <scope>NUCLEOTIDE SEQUENCE [LARGE SCALE GENOMIC DNA]</scope>
    <source>
        <strain evidence="2 3">YSFL</strain>
    </source>
</reference>
<proteinExistence type="predicted"/>
<comment type="caution">
    <text evidence="2">The sequence shown here is derived from an EMBL/GenBank/DDBJ whole genome shotgun (WGS) entry which is preliminary data.</text>
</comment>
<gene>
    <name evidence="2" type="ORF">VSDG_04810</name>
</gene>
<evidence type="ECO:0000313" key="3">
    <source>
        <dbReference type="Proteomes" id="UP000284375"/>
    </source>
</evidence>
<dbReference type="EMBL" id="LJZO01000017">
    <property type="protein sequence ID" value="ROV97332.1"/>
    <property type="molecule type" value="Genomic_DNA"/>
</dbReference>
<evidence type="ECO:0000313" key="2">
    <source>
        <dbReference type="EMBL" id="ROV97332.1"/>
    </source>
</evidence>
<keyword evidence="3" id="KW-1185">Reference proteome</keyword>
<feature type="region of interest" description="Disordered" evidence="1">
    <location>
        <begin position="1"/>
        <end position="23"/>
    </location>
</feature>
<accession>A0A423W219</accession>
<protein>
    <submittedName>
        <fullName evidence="2">Uncharacterized protein</fullName>
    </submittedName>
</protein>
<dbReference type="Proteomes" id="UP000284375">
    <property type="component" value="Unassembled WGS sequence"/>
</dbReference>
<organism evidence="2 3">
    <name type="scientific">Cytospora chrysosperma</name>
    <name type="common">Cytospora canker fungus</name>
    <name type="synonym">Sphaeria chrysosperma</name>
    <dbReference type="NCBI Taxonomy" id="252740"/>
    <lineage>
        <taxon>Eukaryota</taxon>
        <taxon>Fungi</taxon>
        <taxon>Dikarya</taxon>
        <taxon>Ascomycota</taxon>
        <taxon>Pezizomycotina</taxon>
        <taxon>Sordariomycetes</taxon>
        <taxon>Sordariomycetidae</taxon>
        <taxon>Diaporthales</taxon>
        <taxon>Cytosporaceae</taxon>
        <taxon>Cytospora</taxon>
    </lineage>
</organism>
<name>A0A423W219_CYTCH</name>
<feature type="compositionally biased region" description="Polar residues" evidence="1">
    <location>
        <begin position="1"/>
        <end position="19"/>
    </location>
</feature>
<dbReference type="AlphaFoldDB" id="A0A423W219"/>